<dbReference type="Proteomes" id="UP001162156">
    <property type="component" value="Unassembled WGS sequence"/>
</dbReference>
<evidence type="ECO:0000259" key="2">
    <source>
        <dbReference type="Pfam" id="PF25811"/>
    </source>
</evidence>
<comment type="caution">
    <text evidence="3">The sequence shown here is derived from an EMBL/GenBank/DDBJ whole genome shotgun (WGS) entry which is preliminary data.</text>
</comment>
<dbReference type="Pfam" id="PF25811">
    <property type="entry name" value="CAK-anch_MAT1"/>
    <property type="match status" value="1"/>
</dbReference>
<organism evidence="3 4">
    <name type="scientific">Rhamnusium bicolor</name>
    <dbReference type="NCBI Taxonomy" id="1586634"/>
    <lineage>
        <taxon>Eukaryota</taxon>
        <taxon>Metazoa</taxon>
        <taxon>Ecdysozoa</taxon>
        <taxon>Arthropoda</taxon>
        <taxon>Hexapoda</taxon>
        <taxon>Insecta</taxon>
        <taxon>Pterygota</taxon>
        <taxon>Neoptera</taxon>
        <taxon>Endopterygota</taxon>
        <taxon>Coleoptera</taxon>
        <taxon>Polyphaga</taxon>
        <taxon>Cucujiformia</taxon>
        <taxon>Chrysomeloidea</taxon>
        <taxon>Cerambycidae</taxon>
        <taxon>Lepturinae</taxon>
        <taxon>Rhagiini</taxon>
        <taxon>Rhamnusium</taxon>
    </lineage>
</organism>
<gene>
    <name evidence="3" type="ORF">NQ314_009329</name>
</gene>
<feature type="domain" description="MAT1 C-terminal CAK anchor" evidence="2">
    <location>
        <begin position="70"/>
        <end position="121"/>
    </location>
</feature>
<feature type="region of interest" description="Disordered" evidence="1">
    <location>
        <begin position="20"/>
        <end position="41"/>
    </location>
</feature>
<evidence type="ECO:0000256" key="1">
    <source>
        <dbReference type="SAM" id="MobiDB-lite"/>
    </source>
</evidence>
<protein>
    <recommendedName>
        <fullName evidence="2">MAT1 C-terminal CAK anchor domain-containing protein</fullName>
    </recommendedName>
</protein>
<sequence length="129" mass="14473">MFSNADAKNIVDTFAQQAQKAKEERAKPPAPRVTQFSTGIQFGRQTQPTFMPLPVEEGPLYSYKPFTFPTDGPLPPSYQDIIERGFINHVRVETEQERAGGFRSTIACTRALQEALMGLFHTKKTSTVH</sequence>
<dbReference type="EMBL" id="JANEYF010002545">
    <property type="protein sequence ID" value="KAJ8945026.1"/>
    <property type="molecule type" value="Genomic_DNA"/>
</dbReference>
<proteinExistence type="predicted"/>
<evidence type="ECO:0000313" key="3">
    <source>
        <dbReference type="EMBL" id="KAJ8945026.1"/>
    </source>
</evidence>
<accession>A0AAV8Y376</accession>
<dbReference type="AlphaFoldDB" id="A0AAV8Y376"/>
<dbReference type="InterPro" id="IPR057657">
    <property type="entry name" value="MAT1_CAK-anch"/>
</dbReference>
<reference evidence="3" key="1">
    <citation type="journal article" date="2023" name="Insect Mol. Biol.">
        <title>Genome sequencing provides insights into the evolution of gene families encoding plant cell wall-degrading enzymes in longhorned beetles.</title>
        <authorList>
            <person name="Shin N.R."/>
            <person name="Okamura Y."/>
            <person name="Kirsch R."/>
            <person name="Pauchet Y."/>
        </authorList>
    </citation>
    <scope>NUCLEOTIDE SEQUENCE</scope>
    <source>
        <strain evidence="3">RBIC_L_NR</strain>
    </source>
</reference>
<keyword evidence="4" id="KW-1185">Reference proteome</keyword>
<name>A0AAV8Y376_9CUCU</name>
<evidence type="ECO:0000313" key="4">
    <source>
        <dbReference type="Proteomes" id="UP001162156"/>
    </source>
</evidence>